<dbReference type="FunFam" id="2.40.10.10:FF:000028">
    <property type="entry name" value="Serine protease easter"/>
    <property type="match status" value="1"/>
</dbReference>
<dbReference type="CDD" id="cd00190">
    <property type="entry name" value="Tryp_SPc"/>
    <property type="match status" value="1"/>
</dbReference>
<feature type="signal peptide" evidence="11">
    <location>
        <begin position="1"/>
        <end position="21"/>
    </location>
</feature>
<dbReference type="Gene3D" id="3.30.1640.30">
    <property type="match status" value="1"/>
</dbReference>
<comment type="similarity">
    <text evidence="10 11">Belongs to the peptidase S1 family. CLIP subfamily.</text>
</comment>
<dbReference type="PROSITE" id="PS51257">
    <property type="entry name" value="PROKAR_LIPOPROTEIN"/>
    <property type="match status" value="1"/>
</dbReference>
<dbReference type="InterPro" id="IPR001254">
    <property type="entry name" value="Trypsin_dom"/>
</dbReference>
<evidence type="ECO:0000256" key="9">
    <source>
        <dbReference type="ARBA" id="ARBA00023180"/>
    </source>
</evidence>
<dbReference type="Pfam" id="PF12032">
    <property type="entry name" value="CLIP"/>
    <property type="match status" value="1"/>
</dbReference>
<evidence type="ECO:0000256" key="3">
    <source>
        <dbReference type="ARBA" id="ARBA00022729"/>
    </source>
</evidence>
<evidence type="ECO:0000256" key="8">
    <source>
        <dbReference type="ARBA" id="ARBA00023157"/>
    </source>
</evidence>
<evidence type="ECO:0000313" key="16">
    <source>
        <dbReference type="RefSeq" id="XP_034116678.1"/>
    </source>
</evidence>
<dbReference type="PANTHER" id="PTHR24256">
    <property type="entry name" value="TRYPTASE-RELATED"/>
    <property type="match status" value="1"/>
</dbReference>
<dbReference type="Pfam" id="PF00089">
    <property type="entry name" value="Trypsin"/>
    <property type="match status" value="1"/>
</dbReference>
<feature type="domain" description="Clip" evidence="14">
    <location>
        <begin position="26"/>
        <end position="82"/>
    </location>
</feature>
<evidence type="ECO:0000256" key="4">
    <source>
        <dbReference type="ARBA" id="ARBA00022801"/>
    </source>
</evidence>
<dbReference type="Proteomes" id="UP000515160">
    <property type="component" value="Chromosome 2R"/>
</dbReference>
<dbReference type="PRINTS" id="PR00722">
    <property type="entry name" value="CHYMOTRYPSIN"/>
</dbReference>
<keyword evidence="2" id="KW-0479">Metal-binding</keyword>
<dbReference type="SMART" id="SM00020">
    <property type="entry name" value="Tryp_SPc"/>
    <property type="match status" value="1"/>
</dbReference>
<feature type="region of interest" description="Disordered" evidence="12">
    <location>
        <begin position="89"/>
        <end position="115"/>
    </location>
</feature>
<dbReference type="InterPro" id="IPR018114">
    <property type="entry name" value="TRYPSIN_HIS"/>
</dbReference>
<dbReference type="PROSITE" id="PS51888">
    <property type="entry name" value="CLIP"/>
    <property type="match status" value="1"/>
</dbReference>
<keyword evidence="5 11" id="KW-0720">Serine protease</keyword>
<dbReference type="InterPro" id="IPR038565">
    <property type="entry name" value="CLIP_sf"/>
</dbReference>
<dbReference type="GO" id="GO:0051604">
    <property type="term" value="P:protein maturation"/>
    <property type="evidence" value="ECO:0007669"/>
    <property type="project" value="UniProtKB-ARBA"/>
</dbReference>
<accession>A0A6P8XTK0</accession>
<feature type="domain" description="Peptidase S1" evidence="13">
    <location>
        <begin position="142"/>
        <end position="394"/>
    </location>
</feature>
<dbReference type="GO" id="GO:0006508">
    <property type="term" value="P:proteolysis"/>
    <property type="evidence" value="ECO:0007669"/>
    <property type="project" value="UniProtKB-KW"/>
</dbReference>
<proteinExistence type="inferred from homology"/>
<dbReference type="GeneID" id="117576194"/>
<evidence type="ECO:0000259" key="13">
    <source>
        <dbReference type="PROSITE" id="PS50240"/>
    </source>
</evidence>
<feature type="chain" id="PRO_5028514257" description="CLIP domain-containing serine protease" evidence="11">
    <location>
        <begin position="22"/>
        <end position="394"/>
    </location>
</feature>
<evidence type="ECO:0000256" key="10">
    <source>
        <dbReference type="ARBA" id="ARBA00024195"/>
    </source>
</evidence>
<sequence length="394" mass="43455">MKQFICTLAIVLLAIPNLVISQSGSGCYTTNGEQGLCVPLQKCQFVRDLLITFGRNLPRSIQNEIRQETCYGGQGAPFHMCCPRGAVLEPQSSGPKETPTPPQKKSPGNGQQTTQNLRYIDPQGLDVLNSVTECGKKSNIKLSHGEPTKIGEFPWLALLKYAKSGRPFQCGGSLITDRFVLTAAHCTRGVFDLVGVRLGEHNLATEVDCQVFGGRRRECLPPYEEYGIEEIRAHPNSGAGSIGYDIALLKLDRTVTFKIHIKPICLPIDRTSQDIAYDQSFFISGWGTTENNEPSDVLLKAVVKRKDLDVCRNYYAEAPVTENHICAVSEDTQHTCRGDSGGPVFFLHAFKKTARYVQYGVISFGGQRCGIHQNEPGVFASVLDMLPWITQNLQ</sequence>
<keyword evidence="6" id="KW-0106">Calcium</keyword>
<dbReference type="FunFam" id="2.40.10.10:FF:000078">
    <property type="entry name" value="Serine protease H137"/>
    <property type="match status" value="1"/>
</dbReference>
<dbReference type="OrthoDB" id="547031at2759"/>
<name>A0A6P8XTK0_DROAB</name>
<dbReference type="InterPro" id="IPR009003">
    <property type="entry name" value="Peptidase_S1_PA"/>
</dbReference>
<keyword evidence="1 11" id="KW-0645">Protease</keyword>
<dbReference type="PROSITE" id="PS00134">
    <property type="entry name" value="TRYPSIN_HIS"/>
    <property type="match status" value="1"/>
</dbReference>
<dbReference type="GO" id="GO:0005576">
    <property type="term" value="C:extracellular region"/>
    <property type="evidence" value="ECO:0007669"/>
    <property type="project" value="UniProtKB-SubCell"/>
</dbReference>
<protein>
    <recommendedName>
        <fullName evidence="11">CLIP domain-containing serine protease</fullName>
        <ecNumber evidence="11">3.4.21.-</ecNumber>
    </recommendedName>
</protein>
<evidence type="ECO:0000256" key="5">
    <source>
        <dbReference type="ARBA" id="ARBA00022825"/>
    </source>
</evidence>
<dbReference type="InterPro" id="IPR001314">
    <property type="entry name" value="Peptidase_S1A"/>
</dbReference>
<dbReference type="RefSeq" id="XP_034116678.1">
    <property type="nucleotide sequence ID" value="XM_034260787.2"/>
</dbReference>
<keyword evidence="9" id="KW-0325">Glycoprotein</keyword>
<keyword evidence="15" id="KW-1185">Reference proteome</keyword>
<keyword evidence="7" id="KW-0865">Zymogen</keyword>
<comment type="subcellular location">
    <subcellularLocation>
        <location evidence="11">Secreted</location>
    </subcellularLocation>
</comment>
<evidence type="ECO:0000259" key="14">
    <source>
        <dbReference type="PROSITE" id="PS51888"/>
    </source>
</evidence>
<keyword evidence="3 11" id="KW-0732">Signal</keyword>
<dbReference type="SUPFAM" id="SSF50494">
    <property type="entry name" value="Trypsin-like serine proteases"/>
    <property type="match status" value="1"/>
</dbReference>
<reference evidence="16" key="1">
    <citation type="submission" date="2025-08" db="UniProtKB">
        <authorList>
            <consortium name="RefSeq"/>
        </authorList>
    </citation>
    <scope>IDENTIFICATION</scope>
    <source>
        <strain evidence="16">15112-1751.03</strain>
        <tissue evidence="16">Whole Adult</tissue>
    </source>
</reference>
<keyword evidence="11" id="KW-0964">Secreted</keyword>
<evidence type="ECO:0000256" key="1">
    <source>
        <dbReference type="ARBA" id="ARBA00022670"/>
    </source>
</evidence>
<dbReference type="InterPro" id="IPR051487">
    <property type="entry name" value="Ser/Thr_Proteases_Immune/Dev"/>
</dbReference>
<evidence type="ECO:0000256" key="12">
    <source>
        <dbReference type="SAM" id="MobiDB-lite"/>
    </source>
</evidence>
<dbReference type="AlphaFoldDB" id="A0A6P8XTK0"/>
<gene>
    <name evidence="16" type="primary">LOC117576194</name>
</gene>
<dbReference type="Gene3D" id="2.40.10.10">
    <property type="entry name" value="Trypsin-like serine proteases"/>
    <property type="match status" value="2"/>
</dbReference>
<organism evidence="15 16">
    <name type="scientific">Drosophila albomicans</name>
    <name type="common">Fruit fly</name>
    <dbReference type="NCBI Taxonomy" id="7291"/>
    <lineage>
        <taxon>Eukaryota</taxon>
        <taxon>Metazoa</taxon>
        <taxon>Ecdysozoa</taxon>
        <taxon>Arthropoda</taxon>
        <taxon>Hexapoda</taxon>
        <taxon>Insecta</taxon>
        <taxon>Pterygota</taxon>
        <taxon>Neoptera</taxon>
        <taxon>Endopterygota</taxon>
        <taxon>Diptera</taxon>
        <taxon>Brachycera</taxon>
        <taxon>Muscomorpha</taxon>
        <taxon>Ephydroidea</taxon>
        <taxon>Drosophilidae</taxon>
        <taxon>Drosophila</taxon>
    </lineage>
</organism>
<dbReference type="InterPro" id="IPR043504">
    <property type="entry name" value="Peptidase_S1_PA_chymotrypsin"/>
</dbReference>
<keyword evidence="4 11" id="KW-0378">Hydrolase</keyword>
<keyword evidence="8" id="KW-1015">Disulfide bond</keyword>
<dbReference type="SMART" id="SM00680">
    <property type="entry name" value="CLIP"/>
    <property type="match status" value="1"/>
</dbReference>
<comment type="domain">
    <text evidence="11">The clip domain consists of 35-55 residues which are 'knitted' together usually by 3 conserved disulfide bonds forming a clip-like compact structure.</text>
</comment>
<dbReference type="PROSITE" id="PS50240">
    <property type="entry name" value="TRYPSIN_DOM"/>
    <property type="match status" value="1"/>
</dbReference>
<dbReference type="InterPro" id="IPR022700">
    <property type="entry name" value="CLIP"/>
</dbReference>
<evidence type="ECO:0000256" key="6">
    <source>
        <dbReference type="ARBA" id="ARBA00022837"/>
    </source>
</evidence>
<dbReference type="EC" id="3.4.21.-" evidence="11"/>
<evidence type="ECO:0000256" key="11">
    <source>
        <dbReference type="RuleBase" id="RU366078"/>
    </source>
</evidence>
<evidence type="ECO:0000313" key="15">
    <source>
        <dbReference type="Proteomes" id="UP000515160"/>
    </source>
</evidence>
<dbReference type="GO" id="GO:0046872">
    <property type="term" value="F:metal ion binding"/>
    <property type="evidence" value="ECO:0007669"/>
    <property type="project" value="UniProtKB-KW"/>
</dbReference>
<dbReference type="GO" id="GO:0004252">
    <property type="term" value="F:serine-type endopeptidase activity"/>
    <property type="evidence" value="ECO:0007669"/>
    <property type="project" value="UniProtKB-UniRule"/>
</dbReference>
<evidence type="ECO:0000256" key="7">
    <source>
        <dbReference type="ARBA" id="ARBA00023145"/>
    </source>
</evidence>
<evidence type="ECO:0000256" key="2">
    <source>
        <dbReference type="ARBA" id="ARBA00022723"/>
    </source>
</evidence>
<feature type="compositionally biased region" description="Polar residues" evidence="12">
    <location>
        <begin position="106"/>
        <end position="115"/>
    </location>
</feature>